<dbReference type="EC" id="3.2.1.4" evidence="3"/>
<dbReference type="PANTHER" id="PTHR22298">
    <property type="entry name" value="ENDO-1,4-BETA-GLUCANASE"/>
    <property type="match status" value="1"/>
</dbReference>
<dbReference type="InterPro" id="IPR001701">
    <property type="entry name" value="Glyco_hydro_9"/>
</dbReference>
<organism evidence="11">
    <name type="scientific">Prunus dulcis</name>
    <name type="common">Almond</name>
    <name type="synonym">Amygdalus dulcis</name>
    <dbReference type="NCBI Taxonomy" id="3755"/>
    <lineage>
        <taxon>Eukaryota</taxon>
        <taxon>Viridiplantae</taxon>
        <taxon>Streptophyta</taxon>
        <taxon>Embryophyta</taxon>
        <taxon>Tracheophyta</taxon>
        <taxon>Spermatophyta</taxon>
        <taxon>Magnoliopsida</taxon>
        <taxon>eudicotyledons</taxon>
        <taxon>Gunneridae</taxon>
        <taxon>Pentapetalae</taxon>
        <taxon>rosids</taxon>
        <taxon>fabids</taxon>
        <taxon>Rosales</taxon>
        <taxon>Rosaceae</taxon>
        <taxon>Amygdaloideae</taxon>
        <taxon>Amygdaleae</taxon>
        <taxon>Prunus</taxon>
    </lineage>
</organism>
<feature type="chain" id="PRO_5021410177" description="cellulase" evidence="9">
    <location>
        <begin position="33"/>
        <end position="202"/>
    </location>
</feature>
<keyword evidence="8" id="KW-0624">Polysaccharide degradation</keyword>
<evidence type="ECO:0000256" key="1">
    <source>
        <dbReference type="ARBA" id="ARBA00000966"/>
    </source>
</evidence>
<evidence type="ECO:0000256" key="4">
    <source>
        <dbReference type="ARBA" id="ARBA00022801"/>
    </source>
</evidence>
<comment type="catalytic activity">
    <reaction evidence="1">
        <text>Endohydrolysis of (1-&gt;4)-beta-D-glucosidic linkages in cellulose, lichenin and cereal beta-D-glucans.</text>
        <dbReference type="EC" id="3.2.1.4"/>
    </reaction>
</comment>
<evidence type="ECO:0000313" key="11">
    <source>
        <dbReference type="EMBL" id="BBH08709.1"/>
    </source>
</evidence>
<dbReference type="AlphaFoldDB" id="A0A4Y1RWE1"/>
<name>A0A4Y1RWE1_PRUDU</name>
<dbReference type="Pfam" id="PF00759">
    <property type="entry name" value="Glyco_hydro_9"/>
    <property type="match status" value="1"/>
</dbReference>
<reference evidence="11" key="1">
    <citation type="journal article" date="2019" name="Science">
        <title>Mutation of a bHLH transcription factor allowed almond domestication.</title>
        <authorList>
            <person name="Sanchez-Perez R."/>
            <person name="Pavan S."/>
            <person name="Mazzeo R."/>
            <person name="Moldovan C."/>
            <person name="Aiese Cigliano R."/>
            <person name="Del Cueto J."/>
            <person name="Ricciardi F."/>
            <person name="Lotti C."/>
            <person name="Ricciardi L."/>
            <person name="Dicenta F."/>
            <person name="Lopez-Marques R.L."/>
            <person name="Lindberg Moller B."/>
        </authorList>
    </citation>
    <scope>NUCLEOTIDE SEQUENCE</scope>
</reference>
<evidence type="ECO:0000259" key="10">
    <source>
        <dbReference type="Pfam" id="PF00759"/>
    </source>
</evidence>
<keyword evidence="9" id="KW-0732">Signal</keyword>
<comment type="similarity">
    <text evidence="2">Belongs to the glycosyl hydrolase 9 (cellulase E) family.</text>
</comment>
<keyword evidence="4" id="KW-0378">Hydrolase</keyword>
<sequence length="202" mass="22503">MVVAMAMRSRGALLSLLIFLSVFVLNTVQVQGNPNYRDALAKSILFFQGQRSGRLPSGATQQITWRSNSGLSDGLQAHFGGKGVMLPHPPVDLTGGYHDAGDNVKFNFPMAFTTTMLSWGTLEYGKRMGPQLSDSRAAIRWATDYLLKCARATPGRLYVGVGDPNVDHKCWERPETWTRSEPCTRSHKAIRARMLLERRPLH</sequence>
<dbReference type="InterPro" id="IPR008928">
    <property type="entry name" value="6-hairpin_glycosidase_sf"/>
</dbReference>
<proteinExistence type="inferred from homology"/>
<feature type="domain" description="Glycoside hydrolase family 9" evidence="10">
    <location>
        <begin position="36"/>
        <end position="184"/>
    </location>
</feature>
<gene>
    <name evidence="11" type="ORF">Prudu_020972</name>
</gene>
<dbReference type="GO" id="GO:0008810">
    <property type="term" value="F:cellulase activity"/>
    <property type="evidence" value="ECO:0007669"/>
    <property type="project" value="UniProtKB-EC"/>
</dbReference>
<dbReference type="SUPFAM" id="SSF48208">
    <property type="entry name" value="Six-hairpin glycosidases"/>
    <property type="match status" value="1"/>
</dbReference>
<keyword evidence="5" id="KW-0136">Cellulose degradation</keyword>
<evidence type="ECO:0000256" key="8">
    <source>
        <dbReference type="ARBA" id="ARBA00023326"/>
    </source>
</evidence>
<evidence type="ECO:0000256" key="3">
    <source>
        <dbReference type="ARBA" id="ARBA00012601"/>
    </source>
</evidence>
<keyword evidence="7" id="KW-0326">Glycosidase</keyword>
<evidence type="ECO:0000256" key="2">
    <source>
        <dbReference type="ARBA" id="ARBA00007072"/>
    </source>
</evidence>
<dbReference type="GO" id="GO:0030245">
    <property type="term" value="P:cellulose catabolic process"/>
    <property type="evidence" value="ECO:0007669"/>
    <property type="project" value="UniProtKB-KW"/>
</dbReference>
<protein>
    <recommendedName>
        <fullName evidence="3">cellulase</fullName>
        <ecNumber evidence="3">3.2.1.4</ecNumber>
    </recommendedName>
</protein>
<accession>A0A4Y1RWE1</accession>
<evidence type="ECO:0000256" key="7">
    <source>
        <dbReference type="ARBA" id="ARBA00023295"/>
    </source>
</evidence>
<dbReference type="InterPro" id="IPR012341">
    <property type="entry name" value="6hp_glycosidase-like_sf"/>
</dbReference>
<feature type="signal peptide" evidence="9">
    <location>
        <begin position="1"/>
        <end position="32"/>
    </location>
</feature>
<evidence type="ECO:0000256" key="9">
    <source>
        <dbReference type="SAM" id="SignalP"/>
    </source>
</evidence>
<dbReference type="Gene3D" id="1.50.10.10">
    <property type="match status" value="1"/>
</dbReference>
<dbReference type="EMBL" id="AP019304">
    <property type="protein sequence ID" value="BBH08709.1"/>
    <property type="molecule type" value="Genomic_DNA"/>
</dbReference>
<evidence type="ECO:0000256" key="6">
    <source>
        <dbReference type="ARBA" id="ARBA00023277"/>
    </source>
</evidence>
<evidence type="ECO:0000256" key="5">
    <source>
        <dbReference type="ARBA" id="ARBA00023001"/>
    </source>
</evidence>
<keyword evidence="6" id="KW-0119">Carbohydrate metabolism</keyword>